<dbReference type="PROSITE" id="PS50103">
    <property type="entry name" value="ZF_C3H1"/>
    <property type="match status" value="1"/>
</dbReference>
<dbReference type="Pfam" id="PF00642">
    <property type="entry name" value="zf-CCCH"/>
    <property type="match status" value="1"/>
</dbReference>
<gene>
    <name evidence="7" type="ORF">AMATHDRAFT_1470</name>
</gene>
<evidence type="ECO:0000256" key="5">
    <source>
        <dbReference type="SAM" id="MobiDB-lite"/>
    </source>
</evidence>
<evidence type="ECO:0000313" key="7">
    <source>
        <dbReference type="EMBL" id="PFH53417.1"/>
    </source>
</evidence>
<proteinExistence type="predicted"/>
<dbReference type="Proteomes" id="UP000242287">
    <property type="component" value="Unassembled WGS sequence"/>
</dbReference>
<sequence length="405" mass="44105">MFRMQSPCRHSQSEYCAKGPWCSYRRPTEAASSLSESLGGMKISTNPITQHLSPHRELPRGVTPGAADIMEREVPPRILMHHANTGSMLGNAIPAISPATSAFKQSAIQSQPVLPSRRPKLLPTPSISRLPTSRYYDEMDEYLLGTEDPHMSEHAHPHQSRIFIADSTPPIHVSPYHNQLPQHYGSVGPMSSPYPLPSPVFLLDPKFLPIQMPAQKRRTQGMSKKKLKKYKTKPCRFFSANRSCPNGNSCTFIHDEHMATLRKSIAKTGRTEDHSSDSSSSGNVSPQLSPIQSSAVSLSKEQTGSKNVCPVSWRVIGGGVMVGGASTSADQAGREAADVSSTYSESFLDSPTFFLGAMHMQLPGSTESEVKKVAKRARASSIPSKPSLRQMTAEGLFPAESPAVL</sequence>
<accession>A0A2A9NY80</accession>
<dbReference type="SMART" id="SM00356">
    <property type="entry name" value="ZnF_C3H1"/>
    <property type="match status" value="1"/>
</dbReference>
<evidence type="ECO:0000256" key="2">
    <source>
        <dbReference type="ARBA" id="ARBA00022771"/>
    </source>
</evidence>
<evidence type="ECO:0000313" key="8">
    <source>
        <dbReference type="Proteomes" id="UP000242287"/>
    </source>
</evidence>
<dbReference type="AlphaFoldDB" id="A0A2A9NY80"/>
<dbReference type="InterPro" id="IPR036855">
    <property type="entry name" value="Znf_CCCH_sf"/>
</dbReference>
<dbReference type="SUPFAM" id="SSF90229">
    <property type="entry name" value="CCCH zinc finger"/>
    <property type="match status" value="1"/>
</dbReference>
<dbReference type="EMBL" id="KZ301974">
    <property type="protein sequence ID" value="PFH53417.1"/>
    <property type="molecule type" value="Genomic_DNA"/>
</dbReference>
<dbReference type="GO" id="GO:0008270">
    <property type="term" value="F:zinc ion binding"/>
    <property type="evidence" value="ECO:0007669"/>
    <property type="project" value="UniProtKB-KW"/>
</dbReference>
<dbReference type="Gene3D" id="4.10.1000.10">
    <property type="entry name" value="Zinc finger, CCCH-type"/>
    <property type="match status" value="1"/>
</dbReference>
<feature type="domain" description="C3H1-type" evidence="6">
    <location>
        <begin position="229"/>
        <end position="257"/>
    </location>
</feature>
<evidence type="ECO:0000256" key="1">
    <source>
        <dbReference type="ARBA" id="ARBA00022723"/>
    </source>
</evidence>
<feature type="region of interest" description="Disordered" evidence="5">
    <location>
        <begin position="266"/>
        <end position="300"/>
    </location>
</feature>
<feature type="zinc finger region" description="C3H1-type" evidence="4">
    <location>
        <begin position="229"/>
        <end position="257"/>
    </location>
</feature>
<protein>
    <recommendedName>
        <fullName evidence="6">C3H1-type domain-containing protein</fullName>
    </recommendedName>
</protein>
<name>A0A2A9NY80_9AGAR</name>
<organism evidence="7 8">
    <name type="scientific">Amanita thiersii Skay4041</name>
    <dbReference type="NCBI Taxonomy" id="703135"/>
    <lineage>
        <taxon>Eukaryota</taxon>
        <taxon>Fungi</taxon>
        <taxon>Dikarya</taxon>
        <taxon>Basidiomycota</taxon>
        <taxon>Agaricomycotina</taxon>
        <taxon>Agaricomycetes</taxon>
        <taxon>Agaricomycetidae</taxon>
        <taxon>Agaricales</taxon>
        <taxon>Pluteineae</taxon>
        <taxon>Amanitaceae</taxon>
        <taxon>Amanita</taxon>
    </lineage>
</organism>
<keyword evidence="8" id="KW-1185">Reference proteome</keyword>
<keyword evidence="3 4" id="KW-0862">Zinc</keyword>
<keyword evidence="1 4" id="KW-0479">Metal-binding</keyword>
<dbReference type="STRING" id="703135.A0A2A9NY80"/>
<feature type="compositionally biased region" description="Polar residues" evidence="5">
    <location>
        <begin position="282"/>
        <end position="300"/>
    </location>
</feature>
<evidence type="ECO:0000259" key="6">
    <source>
        <dbReference type="PROSITE" id="PS50103"/>
    </source>
</evidence>
<evidence type="ECO:0000256" key="3">
    <source>
        <dbReference type="ARBA" id="ARBA00022833"/>
    </source>
</evidence>
<keyword evidence="2 4" id="KW-0863">Zinc-finger</keyword>
<dbReference type="InterPro" id="IPR000571">
    <property type="entry name" value="Znf_CCCH"/>
</dbReference>
<dbReference type="OrthoDB" id="411372at2759"/>
<reference evidence="7 8" key="1">
    <citation type="submission" date="2014-02" db="EMBL/GenBank/DDBJ databases">
        <title>Transposable element dynamics among asymbiotic and ectomycorrhizal Amanita fungi.</title>
        <authorList>
            <consortium name="DOE Joint Genome Institute"/>
            <person name="Hess J."/>
            <person name="Skrede I."/>
            <person name="Wolfe B."/>
            <person name="LaButti K."/>
            <person name="Ohm R.A."/>
            <person name="Grigoriev I.V."/>
            <person name="Pringle A."/>
        </authorList>
    </citation>
    <scope>NUCLEOTIDE SEQUENCE [LARGE SCALE GENOMIC DNA]</scope>
    <source>
        <strain evidence="7 8">SKay4041</strain>
    </source>
</reference>
<evidence type="ECO:0000256" key="4">
    <source>
        <dbReference type="PROSITE-ProRule" id="PRU00723"/>
    </source>
</evidence>